<feature type="compositionally biased region" description="Polar residues" evidence="5">
    <location>
        <begin position="22"/>
        <end position="41"/>
    </location>
</feature>
<feature type="compositionally biased region" description="Polar residues" evidence="5">
    <location>
        <begin position="420"/>
        <end position="431"/>
    </location>
</feature>
<feature type="region of interest" description="Disordered" evidence="5">
    <location>
        <begin position="184"/>
        <end position="204"/>
    </location>
</feature>
<organism evidence="8 9">
    <name type="scientific">Mizuhopecten yessoensis</name>
    <name type="common">Japanese scallop</name>
    <name type="synonym">Patinopecten yessoensis</name>
    <dbReference type="NCBI Taxonomy" id="6573"/>
    <lineage>
        <taxon>Eukaryota</taxon>
        <taxon>Metazoa</taxon>
        <taxon>Spiralia</taxon>
        <taxon>Lophotrochozoa</taxon>
        <taxon>Mollusca</taxon>
        <taxon>Bivalvia</taxon>
        <taxon>Autobranchia</taxon>
        <taxon>Pteriomorphia</taxon>
        <taxon>Pectinida</taxon>
        <taxon>Pectinoidea</taxon>
        <taxon>Pectinidae</taxon>
        <taxon>Mizuhopecten</taxon>
    </lineage>
</organism>
<dbReference type="AlphaFoldDB" id="A0A210Q8Y4"/>
<dbReference type="GO" id="GO:0006979">
    <property type="term" value="P:response to oxidative stress"/>
    <property type="evidence" value="ECO:0007669"/>
    <property type="project" value="TreeGrafter"/>
</dbReference>
<keyword evidence="8" id="KW-0675">Receptor</keyword>
<proteinExistence type="inferred from homology"/>
<evidence type="ECO:0000259" key="7">
    <source>
        <dbReference type="PROSITE" id="PS51886"/>
    </source>
</evidence>
<feature type="region of interest" description="Disordered" evidence="5">
    <location>
        <begin position="627"/>
        <end position="658"/>
    </location>
</feature>
<comment type="subcellular location">
    <subcellularLocation>
        <location evidence="1">Mitochondrion</location>
    </subcellularLocation>
</comment>
<dbReference type="PANTHER" id="PTHR23354:SF62">
    <property type="entry name" value="MUSTARD, ISOFORM V"/>
    <property type="match status" value="1"/>
</dbReference>
<feature type="compositionally biased region" description="Polar residues" evidence="5">
    <location>
        <begin position="519"/>
        <end position="534"/>
    </location>
</feature>
<keyword evidence="3" id="KW-0496">Mitochondrion</keyword>
<dbReference type="InterPro" id="IPR036779">
    <property type="entry name" value="LysM_dom_sf"/>
</dbReference>
<sequence length="1045" mass="115140">MTTKRPSLKERAFEKLGFSPRFRSNTESSTGDDNSKTTWYTHSMELDPDSETEVTDSSGACNSGPMSACSNGENMNTAVQKVPDKKPKKVTPDGANEYTVKDTDSLESIAAFFDTTPSELRKLNRLTSRLIFPGKVLYVPKPEEVIEEVKPLPSSPKKATTADIMNHRPCMDIPLVKMADKPPAKIPGHIERQTSTTSPGQDSSLQKLSEYEAKQLDQDCHERFIKVCVKHITDGQGVVSGVLLVTPNAVMFDPNVSDPLVLEHGAERYGVIAPMDMIVSAAMYHDIAAMSIHGEKGVTKDAPKPEIYHDRSCPLYKSWVEGHAELMKQDPQAYEAKIRTPSRSATINSEMSDTGSLCSCGQGANAPGLSPAGQSGPGISPVGQSGPGLSPGSQRHAGLSPGHSEAGLSPVGQTRPGVSPFNQRLSPSTDKPVNKESEEDVMLIDLDMKDVSDSATQETSAKSNEEKGRSTSMDEFGEFISADPNETNQSESEHLSHDEKGDTQLSNQTAGVNEEDTNDVSQHSNLSLSRGGNSDSERLPASNQELVAGSSDDANSFHLENTMAVERVLSAQSAVISENDGNNENDSTMEQIGNIVYLPVSEGQQGAISLSDVETAQDRLSKISVGKFEQEDKPVSDPMDVPGSNRMSTGDPRQSSSFGSFNVSPHLSAFVNYATGLFKTNAEVKDICEAMSELEVQGEDGIVDIAQTENNIHKNTVKSGLEVENAIKLTDKPTLFQSFDELIPKPAATFDDLPLYLCLRLGMPINKEISQTCPIQAYGKGRKKPEYWFSIPREKVDHLYAFFVQWTPQIYGGEDDIAEKRGFIVLNDEEDEEEEKLEMMDEYFSNGMLQKDWEIISADEMVNRKKLTCEPEVLPELIGQSKIMEEKHIYMLNRVLPPRTIGYPWMMVYSTEQHGFSLRTLYRGMQGIDSPILLVVHDTSDNIFGAVTSQALKMSDHFYGTGESFMYTFYPEFKVFHWTGDNDFFLKGNAESLFIGAGQGNFGLWFDGDIYHGRTQHCETYDNDILTGSEDFVVKTLEAWAFFSD</sequence>
<dbReference type="Pfam" id="PF07534">
    <property type="entry name" value="TLD"/>
    <property type="match status" value="1"/>
</dbReference>
<feature type="region of interest" description="Disordered" evidence="5">
    <location>
        <begin position="449"/>
        <end position="540"/>
    </location>
</feature>
<dbReference type="Pfam" id="PF01476">
    <property type="entry name" value="LysM"/>
    <property type="match status" value="1"/>
</dbReference>
<feature type="compositionally biased region" description="Polar residues" evidence="5">
    <location>
        <begin position="193"/>
        <end position="204"/>
    </location>
</feature>
<dbReference type="SMART" id="SM00584">
    <property type="entry name" value="TLDc"/>
    <property type="match status" value="1"/>
</dbReference>
<evidence type="ECO:0000259" key="6">
    <source>
        <dbReference type="PROSITE" id="PS51782"/>
    </source>
</evidence>
<dbReference type="STRING" id="6573.A0A210Q8Y4"/>
<feature type="compositionally biased region" description="Polar residues" evidence="5">
    <location>
        <begin position="453"/>
        <end position="462"/>
    </location>
</feature>
<dbReference type="GO" id="GO:0005634">
    <property type="term" value="C:nucleus"/>
    <property type="evidence" value="ECO:0007669"/>
    <property type="project" value="TreeGrafter"/>
</dbReference>
<keyword evidence="9" id="KW-1185">Reference proteome</keyword>
<evidence type="ECO:0000313" key="9">
    <source>
        <dbReference type="Proteomes" id="UP000242188"/>
    </source>
</evidence>
<name>A0A210Q8Y4_MIZYE</name>
<gene>
    <name evidence="8" type="ORF">KP79_PYT23619</name>
</gene>
<feature type="compositionally biased region" description="Basic and acidic residues" evidence="5">
    <location>
        <begin position="491"/>
        <end position="502"/>
    </location>
</feature>
<protein>
    <recommendedName>
        <fullName evidence="4">Oxidation resistance protein 1</fullName>
    </recommendedName>
</protein>
<feature type="region of interest" description="Disordered" evidence="5">
    <location>
        <begin position="368"/>
        <end position="437"/>
    </location>
</feature>
<accession>A0A210Q8Y4</accession>
<dbReference type="PROSITE" id="PS51782">
    <property type="entry name" value="LYSM"/>
    <property type="match status" value="1"/>
</dbReference>
<evidence type="ECO:0000256" key="5">
    <source>
        <dbReference type="SAM" id="MobiDB-lite"/>
    </source>
</evidence>
<dbReference type="PANTHER" id="PTHR23354">
    <property type="entry name" value="NUCLEOLAR PROTEIN 7/ESTROGEN RECEPTOR COACTIVATOR-RELATED"/>
    <property type="match status" value="1"/>
</dbReference>
<evidence type="ECO:0000313" key="8">
    <source>
        <dbReference type="EMBL" id="OWF45175.1"/>
    </source>
</evidence>
<evidence type="ECO:0000256" key="1">
    <source>
        <dbReference type="ARBA" id="ARBA00004173"/>
    </source>
</evidence>
<feature type="domain" description="TLDc" evidence="7">
    <location>
        <begin position="882"/>
        <end position="1043"/>
    </location>
</feature>
<dbReference type="EMBL" id="NEDP02004556">
    <property type="protein sequence ID" value="OWF45175.1"/>
    <property type="molecule type" value="Genomic_DNA"/>
</dbReference>
<comment type="similarity">
    <text evidence="2">Belongs to the OXR1 family.</text>
</comment>
<feature type="compositionally biased region" description="Polar residues" evidence="5">
    <location>
        <begin position="55"/>
        <end position="72"/>
    </location>
</feature>
<feature type="region of interest" description="Disordered" evidence="5">
    <location>
        <begin position="1"/>
        <end position="72"/>
    </location>
</feature>
<comment type="caution">
    <text evidence="8">The sequence shown here is derived from an EMBL/GenBank/DDBJ whole genome shotgun (WGS) entry which is preliminary data.</text>
</comment>
<dbReference type="Gene3D" id="3.10.350.10">
    <property type="entry name" value="LysM domain"/>
    <property type="match status" value="1"/>
</dbReference>
<dbReference type="PROSITE" id="PS51886">
    <property type="entry name" value="TLDC"/>
    <property type="match status" value="1"/>
</dbReference>
<dbReference type="SUPFAM" id="SSF54106">
    <property type="entry name" value="LysM domain"/>
    <property type="match status" value="1"/>
</dbReference>
<feature type="compositionally biased region" description="Low complexity" evidence="5">
    <location>
        <begin position="380"/>
        <end position="393"/>
    </location>
</feature>
<dbReference type="InterPro" id="IPR006571">
    <property type="entry name" value="TLDc_dom"/>
</dbReference>
<feature type="compositionally biased region" description="Polar residues" evidence="5">
    <location>
        <begin position="645"/>
        <end position="658"/>
    </location>
</feature>
<dbReference type="OrthoDB" id="26679at2759"/>
<dbReference type="SMART" id="SM00257">
    <property type="entry name" value="LysM"/>
    <property type="match status" value="1"/>
</dbReference>
<dbReference type="Proteomes" id="UP000242188">
    <property type="component" value="Unassembled WGS sequence"/>
</dbReference>
<evidence type="ECO:0000256" key="4">
    <source>
        <dbReference type="ARBA" id="ARBA00040604"/>
    </source>
</evidence>
<dbReference type="GO" id="GO:0005739">
    <property type="term" value="C:mitochondrion"/>
    <property type="evidence" value="ECO:0007669"/>
    <property type="project" value="UniProtKB-SubCell"/>
</dbReference>
<dbReference type="CDD" id="cd00118">
    <property type="entry name" value="LysM"/>
    <property type="match status" value="1"/>
</dbReference>
<feature type="domain" description="LysM" evidence="6">
    <location>
        <begin position="96"/>
        <end position="139"/>
    </location>
</feature>
<reference evidence="8 9" key="1">
    <citation type="journal article" date="2017" name="Nat. Ecol. Evol.">
        <title>Scallop genome provides insights into evolution of bilaterian karyotype and development.</title>
        <authorList>
            <person name="Wang S."/>
            <person name="Zhang J."/>
            <person name="Jiao W."/>
            <person name="Li J."/>
            <person name="Xun X."/>
            <person name="Sun Y."/>
            <person name="Guo X."/>
            <person name="Huan P."/>
            <person name="Dong B."/>
            <person name="Zhang L."/>
            <person name="Hu X."/>
            <person name="Sun X."/>
            <person name="Wang J."/>
            <person name="Zhao C."/>
            <person name="Wang Y."/>
            <person name="Wang D."/>
            <person name="Huang X."/>
            <person name="Wang R."/>
            <person name="Lv J."/>
            <person name="Li Y."/>
            <person name="Zhang Z."/>
            <person name="Liu B."/>
            <person name="Lu W."/>
            <person name="Hui Y."/>
            <person name="Liang J."/>
            <person name="Zhou Z."/>
            <person name="Hou R."/>
            <person name="Li X."/>
            <person name="Liu Y."/>
            <person name="Li H."/>
            <person name="Ning X."/>
            <person name="Lin Y."/>
            <person name="Zhao L."/>
            <person name="Xing Q."/>
            <person name="Dou J."/>
            <person name="Li Y."/>
            <person name="Mao J."/>
            <person name="Guo H."/>
            <person name="Dou H."/>
            <person name="Li T."/>
            <person name="Mu C."/>
            <person name="Jiang W."/>
            <person name="Fu Q."/>
            <person name="Fu X."/>
            <person name="Miao Y."/>
            <person name="Liu J."/>
            <person name="Yu Q."/>
            <person name="Li R."/>
            <person name="Liao H."/>
            <person name="Li X."/>
            <person name="Kong Y."/>
            <person name="Jiang Z."/>
            <person name="Chourrout D."/>
            <person name="Li R."/>
            <person name="Bao Z."/>
        </authorList>
    </citation>
    <scope>NUCLEOTIDE SEQUENCE [LARGE SCALE GENOMIC DNA]</scope>
    <source>
        <strain evidence="8 9">PY_sf001</strain>
    </source>
</reference>
<evidence type="ECO:0000256" key="3">
    <source>
        <dbReference type="ARBA" id="ARBA00023128"/>
    </source>
</evidence>
<dbReference type="InterPro" id="IPR018392">
    <property type="entry name" value="LysM"/>
</dbReference>
<evidence type="ECO:0000256" key="2">
    <source>
        <dbReference type="ARBA" id="ARBA00009540"/>
    </source>
</evidence>